<evidence type="ECO:0000313" key="3">
    <source>
        <dbReference type="WBParaSite" id="ACOC_0000770601-mRNA-1"/>
    </source>
</evidence>
<evidence type="ECO:0000313" key="2">
    <source>
        <dbReference type="Proteomes" id="UP000267027"/>
    </source>
</evidence>
<organism evidence="3">
    <name type="scientific">Angiostrongylus costaricensis</name>
    <name type="common">Nematode worm</name>
    <dbReference type="NCBI Taxonomy" id="334426"/>
    <lineage>
        <taxon>Eukaryota</taxon>
        <taxon>Metazoa</taxon>
        <taxon>Ecdysozoa</taxon>
        <taxon>Nematoda</taxon>
        <taxon>Chromadorea</taxon>
        <taxon>Rhabditida</taxon>
        <taxon>Rhabditina</taxon>
        <taxon>Rhabditomorpha</taxon>
        <taxon>Strongyloidea</taxon>
        <taxon>Metastrongylidae</taxon>
        <taxon>Angiostrongylus</taxon>
    </lineage>
</organism>
<reference evidence="1 2" key="2">
    <citation type="submission" date="2018-11" db="EMBL/GenBank/DDBJ databases">
        <authorList>
            <consortium name="Pathogen Informatics"/>
        </authorList>
    </citation>
    <scope>NUCLEOTIDE SEQUENCE [LARGE SCALE GENOMIC DNA]</scope>
    <source>
        <strain evidence="1 2">Costa Rica</strain>
    </source>
</reference>
<name>A0A0R3PQP9_ANGCS</name>
<dbReference type="OMA" id="HMIWESM"/>
<dbReference type="OrthoDB" id="410104at2759"/>
<dbReference type="AlphaFoldDB" id="A0A0R3PQP9"/>
<protein>
    <submittedName>
        <fullName evidence="3">Reverse transcriptase domain-containing protein</fullName>
    </submittedName>
</protein>
<accession>A0A0R3PQP9</accession>
<dbReference type="Proteomes" id="UP000267027">
    <property type="component" value="Unassembled WGS sequence"/>
</dbReference>
<dbReference type="EMBL" id="UYYA01004068">
    <property type="protein sequence ID" value="VDM59292.1"/>
    <property type="molecule type" value="Genomic_DNA"/>
</dbReference>
<dbReference type="WBParaSite" id="ACOC_0000770601-mRNA-1">
    <property type="protein sequence ID" value="ACOC_0000770601-mRNA-1"/>
    <property type="gene ID" value="ACOC_0000770601"/>
</dbReference>
<gene>
    <name evidence="1" type="ORF">ACOC_LOCUS7707</name>
</gene>
<evidence type="ECO:0000313" key="1">
    <source>
        <dbReference type="EMBL" id="VDM59292.1"/>
    </source>
</evidence>
<reference evidence="3" key="1">
    <citation type="submission" date="2017-02" db="UniProtKB">
        <authorList>
            <consortium name="WormBaseParasite"/>
        </authorList>
    </citation>
    <scope>IDENTIFICATION</scope>
</reference>
<proteinExistence type="predicted"/>
<sequence length="105" mass="12141">MKILRELYKNFITRISLFYKGIKTDVKTRVRQSDTISSKLITASLENVMRTLVWDNMGVKIDGRQLHHLRFADDTVVITSIISQAEQTLADFENIGLRPNLTERC</sequence>
<keyword evidence="2" id="KW-1185">Reference proteome</keyword>